<dbReference type="Proteomes" id="UP001152798">
    <property type="component" value="Chromosome 2"/>
</dbReference>
<evidence type="ECO:0000256" key="2">
    <source>
        <dbReference type="ARBA" id="ARBA00009525"/>
    </source>
</evidence>
<evidence type="ECO:0000259" key="9">
    <source>
        <dbReference type="SMART" id="SM01031"/>
    </source>
</evidence>
<dbReference type="PANTHER" id="PTHR12135">
    <property type="entry name" value="DNA REPAIR PROTEIN XP-C / RAD4"/>
    <property type="match status" value="1"/>
</dbReference>
<dbReference type="SUPFAM" id="SSF54001">
    <property type="entry name" value="Cysteine proteinases"/>
    <property type="match status" value="1"/>
</dbReference>
<dbReference type="InterPro" id="IPR042488">
    <property type="entry name" value="Rad4_BHD3_sf"/>
</dbReference>
<dbReference type="AlphaFoldDB" id="A0A9P0GZ17"/>
<dbReference type="GO" id="GO:0003697">
    <property type="term" value="F:single-stranded DNA binding"/>
    <property type="evidence" value="ECO:0007669"/>
    <property type="project" value="TreeGrafter"/>
</dbReference>
<dbReference type="Pfam" id="PF10403">
    <property type="entry name" value="BHD_1"/>
    <property type="match status" value="1"/>
</dbReference>
<feature type="domain" description="Rad4 beta-hairpin" evidence="9">
    <location>
        <begin position="669"/>
        <end position="723"/>
    </location>
</feature>
<evidence type="ECO:0000256" key="6">
    <source>
        <dbReference type="ARBA" id="ARBA00023242"/>
    </source>
</evidence>
<dbReference type="GO" id="GO:0071942">
    <property type="term" value="C:XPC complex"/>
    <property type="evidence" value="ECO:0007669"/>
    <property type="project" value="TreeGrafter"/>
</dbReference>
<comment type="similarity">
    <text evidence="2">Belongs to the XPC family.</text>
</comment>
<feature type="domain" description="Rad4 beta-hairpin" evidence="10">
    <location>
        <begin position="730"/>
        <end position="804"/>
    </location>
</feature>
<dbReference type="InterPro" id="IPR018026">
    <property type="entry name" value="DNA_repair_Rad4-like"/>
</dbReference>
<name>A0A9P0GZ17_NEZVI</name>
<gene>
    <name evidence="11" type="ORF">NEZAVI_LOCUS3734</name>
</gene>
<evidence type="ECO:0000256" key="4">
    <source>
        <dbReference type="ARBA" id="ARBA00023125"/>
    </source>
</evidence>
<dbReference type="Gene3D" id="2.20.20.110">
    <property type="entry name" value="Rad4, beta-hairpin domain BHD1"/>
    <property type="match status" value="1"/>
</dbReference>
<evidence type="ECO:0000313" key="12">
    <source>
        <dbReference type="Proteomes" id="UP001152798"/>
    </source>
</evidence>
<protein>
    <submittedName>
        <fullName evidence="11">Uncharacterized protein</fullName>
    </submittedName>
</protein>
<dbReference type="Pfam" id="PF03835">
    <property type="entry name" value="Rad4"/>
    <property type="match status" value="1"/>
</dbReference>
<comment type="subcellular location">
    <subcellularLocation>
        <location evidence="1">Nucleus</location>
    </subcellularLocation>
</comment>
<keyword evidence="5" id="KW-0234">DNA repair</keyword>
<evidence type="ECO:0000256" key="5">
    <source>
        <dbReference type="ARBA" id="ARBA00023204"/>
    </source>
</evidence>
<dbReference type="Gene3D" id="3.90.260.10">
    <property type="entry name" value="Transglutaminase-like"/>
    <property type="match status" value="1"/>
</dbReference>
<keyword evidence="12" id="KW-1185">Reference proteome</keyword>
<feature type="region of interest" description="Disordered" evidence="7">
    <location>
        <begin position="333"/>
        <end position="463"/>
    </location>
</feature>
<reference evidence="11" key="1">
    <citation type="submission" date="2022-01" db="EMBL/GenBank/DDBJ databases">
        <authorList>
            <person name="King R."/>
        </authorList>
    </citation>
    <scope>NUCLEOTIDE SEQUENCE</scope>
</reference>
<evidence type="ECO:0000313" key="11">
    <source>
        <dbReference type="EMBL" id="CAH1392999.1"/>
    </source>
</evidence>
<dbReference type="InterPro" id="IPR018325">
    <property type="entry name" value="Rad4/PNGase_transGLS-fold"/>
</dbReference>
<organism evidence="11 12">
    <name type="scientific">Nezara viridula</name>
    <name type="common">Southern green stink bug</name>
    <name type="synonym">Cimex viridulus</name>
    <dbReference type="NCBI Taxonomy" id="85310"/>
    <lineage>
        <taxon>Eukaryota</taxon>
        <taxon>Metazoa</taxon>
        <taxon>Ecdysozoa</taxon>
        <taxon>Arthropoda</taxon>
        <taxon>Hexapoda</taxon>
        <taxon>Insecta</taxon>
        <taxon>Pterygota</taxon>
        <taxon>Neoptera</taxon>
        <taxon>Paraneoptera</taxon>
        <taxon>Hemiptera</taxon>
        <taxon>Heteroptera</taxon>
        <taxon>Panheteroptera</taxon>
        <taxon>Pentatomomorpha</taxon>
        <taxon>Pentatomoidea</taxon>
        <taxon>Pentatomidae</taxon>
        <taxon>Pentatominae</taxon>
        <taxon>Nezara</taxon>
    </lineage>
</organism>
<dbReference type="InterPro" id="IPR036985">
    <property type="entry name" value="Transglutaminase-like_sf"/>
</dbReference>
<keyword evidence="3" id="KW-0227">DNA damage</keyword>
<dbReference type="FunFam" id="3.30.70.2460:FF:000001">
    <property type="entry name" value="DNA repair protein Rad4 family"/>
    <property type="match status" value="1"/>
</dbReference>
<dbReference type="EMBL" id="OV725078">
    <property type="protein sequence ID" value="CAH1392999.1"/>
    <property type="molecule type" value="Genomic_DNA"/>
</dbReference>
<dbReference type="PANTHER" id="PTHR12135:SF0">
    <property type="entry name" value="DNA REPAIR PROTEIN COMPLEMENTING XP-C CELLS"/>
    <property type="match status" value="1"/>
</dbReference>
<dbReference type="Pfam" id="PF10404">
    <property type="entry name" value="BHD_2"/>
    <property type="match status" value="1"/>
</dbReference>
<keyword evidence="6" id="KW-0539">Nucleus</keyword>
<evidence type="ECO:0000259" key="8">
    <source>
        <dbReference type="SMART" id="SM01030"/>
    </source>
</evidence>
<dbReference type="SMART" id="SM01031">
    <property type="entry name" value="BHD_2"/>
    <property type="match status" value="1"/>
</dbReference>
<dbReference type="InterPro" id="IPR038765">
    <property type="entry name" value="Papain-like_cys_pep_sf"/>
</dbReference>
<accession>A0A9P0GZ17</accession>
<proteinExistence type="inferred from homology"/>
<feature type="compositionally biased region" description="Low complexity" evidence="7">
    <location>
        <begin position="435"/>
        <end position="445"/>
    </location>
</feature>
<evidence type="ECO:0000259" key="10">
    <source>
        <dbReference type="SMART" id="SM01032"/>
    </source>
</evidence>
<dbReference type="InterPro" id="IPR018326">
    <property type="entry name" value="Rad4_beta-hairpin_dom1"/>
</dbReference>
<dbReference type="Pfam" id="PF10405">
    <property type="entry name" value="BHD_3"/>
    <property type="match status" value="1"/>
</dbReference>
<evidence type="ECO:0000256" key="1">
    <source>
        <dbReference type="ARBA" id="ARBA00004123"/>
    </source>
</evidence>
<dbReference type="SMART" id="SM01030">
    <property type="entry name" value="BHD_1"/>
    <property type="match status" value="1"/>
</dbReference>
<dbReference type="OrthoDB" id="300780at2759"/>
<evidence type="ECO:0000256" key="7">
    <source>
        <dbReference type="SAM" id="MobiDB-lite"/>
    </source>
</evidence>
<dbReference type="GO" id="GO:0000111">
    <property type="term" value="C:nucleotide-excision repair factor 2 complex"/>
    <property type="evidence" value="ECO:0007669"/>
    <property type="project" value="TreeGrafter"/>
</dbReference>
<evidence type="ECO:0000256" key="3">
    <source>
        <dbReference type="ARBA" id="ARBA00022763"/>
    </source>
</evidence>
<dbReference type="NCBIfam" id="TIGR00605">
    <property type="entry name" value="rad4"/>
    <property type="match status" value="1"/>
</dbReference>
<dbReference type="SMART" id="SM01032">
    <property type="entry name" value="BHD_3"/>
    <property type="match status" value="1"/>
</dbReference>
<feature type="compositionally biased region" description="Low complexity" evidence="7">
    <location>
        <begin position="381"/>
        <end position="391"/>
    </location>
</feature>
<dbReference type="InterPro" id="IPR018327">
    <property type="entry name" value="BHD_2"/>
</dbReference>
<dbReference type="GO" id="GO:0006289">
    <property type="term" value="P:nucleotide-excision repair"/>
    <property type="evidence" value="ECO:0007669"/>
    <property type="project" value="InterPro"/>
</dbReference>
<dbReference type="GO" id="GO:0006298">
    <property type="term" value="P:mismatch repair"/>
    <property type="evidence" value="ECO:0007669"/>
    <property type="project" value="TreeGrafter"/>
</dbReference>
<feature type="compositionally biased region" description="Polar residues" evidence="7">
    <location>
        <begin position="415"/>
        <end position="425"/>
    </location>
</feature>
<dbReference type="GO" id="GO:0003684">
    <property type="term" value="F:damaged DNA binding"/>
    <property type="evidence" value="ECO:0007669"/>
    <property type="project" value="InterPro"/>
</dbReference>
<dbReference type="GO" id="GO:0005737">
    <property type="term" value="C:cytoplasm"/>
    <property type="evidence" value="ECO:0007669"/>
    <property type="project" value="TreeGrafter"/>
</dbReference>
<dbReference type="InterPro" id="IPR018328">
    <property type="entry name" value="Rad4_beta-hairpin_dom3"/>
</dbReference>
<dbReference type="Gene3D" id="3.30.70.2460">
    <property type="entry name" value="Rad4, beta-hairpin domain BHD3"/>
    <property type="match status" value="1"/>
</dbReference>
<feature type="domain" description="Rad4 beta-hairpin" evidence="8">
    <location>
        <begin position="615"/>
        <end position="667"/>
    </location>
</feature>
<feature type="region of interest" description="Disordered" evidence="7">
    <location>
        <begin position="1"/>
        <end position="45"/>
    </location>
</feature>
<keyword evidence="4" id="KW-0238">DNA-binding</keyword>
<sequence>MSDKEDDLGDKSRRSRKRGFGGVSENNKTRLQDKTLNLSEDESSDEEIQVNIKPSIIYDEPSLKIPCSNPTVSDVETSYDFSKIIKSQVELVEARDRFNTSVARLESELDITPDEKLPTIADKCSVEELLRLGERDKAHVNSVKPCSSSSSSVSQDFGLQSVEITLPGDFQDKETRRQRNKELALTKHLNQVRNERQKVMHKVHLLCLIAHGDFISSVINSDFLYGCALSFLPKEYTPPPLVTVSYILKLLKWFGSQFPHKKHKKTGAFSVERLEEIFSTFKPCSVRDSVILFVSLLRGLSLTARIVINLNPVPLKIKKVGWTPLASSFQPSMPIQSNLTSPKKSKSKPSKEVGESSSIASPLFDQPGPSHKTLDSKCNVKSSEQTTSPKKSSSKRPVKKISSPISKKPADKSEVNTSKAGPSNKSHQERSILESSSKPGPSKSSADISPTIPKVKPSDKRKTKKSIVINDALSCARVGAYTRSEKVDRCLIMDSSSSSEDEAVEETETTVKCGIDYWAEVYIENEERWLPVDLFSLKVDCVREIANRCTQPISYILGWKNDGSLKDVTRRYALPWLTKKHRIEPEWWAKTLLPFLCKNYELDVMEEDQLNEIMEKAPMPSSINELKNHPLYVLPRHLLKYEAIYPRDAVPLGHVRGEPVFSRFCVQSLFSREKWFRQGKCVKLDEAPYKLVNSRSRSGKYKDSDSKSLELFGSWQVVDYVPPPVVDGKVPVNQYGNVELYKPSMLPAGAVHIQVPGLLKIAQKLSIDCANAVIGWQHHSGLSHPVIDGVVVAKEYQDVLLDAWNADVDFSEHRYSMKRKARAKLNWLKICKSLLIKEHLKKKYKFGEDEKDDGEPLPKLPKKQN</sequence>
<dbReference type="InterPro" id="IPR004583">
    <property type="entry name" value="DNA_repair_Rad4"/>
</dbReference>